<proteinExistence type="predicted"/>
<comment type="caution">
    <text evidence="3">The sequence shown here is derived from an EMBL/GenBank/DDBJ whole genome shotgun (WGS) entry which is preliminary data.</text>
</comment>
<dbReference type="CDD" id="cd16935">
    <property type="entry name" value="HATPase_AgrC-ComD-like"/>
    <property type="match status" value="1"/>
</dbReference>
<dbReference type="Proteomes" id="UP001478817">
    <property type="component" value="Unassembled WGS sequence"/>
</dbReference>
<feature type="transmembrane region" description="Helical" evidence="1">
    <location>
        <begin position="118"/>
        <end position="139"/>
    </location>
</feature>
<feature type="transmembrane region" description="Helical" evidence="1">
    <location>
        <begin position="37"/>
        <end position="55"/>
    </location>
</feature>
<organism evidence="3 4">
    <name type="scientific">Paratractidigestivibacter faecalis</name>
    <dbReference type="NCBI Taxonomy" id="2292441"/>
    <lineage>
        <taxon>Bacteria</taxon>
        <taxon>Bacillati</taxon>
        <taxon>Actinomycetota</taxon>
        <taxon>Coriobacteriia</taxon>
        <taxon>Coriobacteriales</taxon>
        <taxon>Atopobiaceae</taxon>
        <taxon>Paratractidigestivibacter</taxon>
    </lineage>
</organism>
<dbReference type="PANTHER" id="PTHR40448">
    <property type="entry name" value="TWO-COMPONENT SENSOR HISTIDINE KINASE"/>
    <property type="match status" value="1"/>
</dbReference>
<evidence type="ECO:0000313" key="3">
    <source>
        <dbReference type="EMBL" id="MEQ2637476.1"/>
    </source>
</evidence>
<name>A0ABV1IF15_9ACTN</name>
<protein>
    <submittedName>
        <fullName evidence="3">GHKL domain-containing protein</fullName>
    </submittedName>
</protein>
<evidence type="ECO:0000256" key="1">
    <source>
        <dbReference type="SAM" id="Phobius"/>
    </source>
</evidence>
<keyword evidence="1" id="KW-1133">Transmembrane helix</keyword>
<dbReference type="PANTHER" id="PTHR40448:SF1">
    <property type="entry name" value="TWO-COMPONENT SENSOR HISTIDINE KINASE"/>
    <property type="match status" value="1"/>
</dbReference>
<reference evidence="3 4" key="1">
    <citation type="submission" date="2024-04" db="EMBL/GenBank/DDBJ databases">
        <title>Human intestinal bacterial collection.</title>
        <authorList>
            <person name="Pauvert C."/>
            <person name="Hitch T.C.A."/>
            <person name="Clavel T."/>
        </authorList>
    </citation>
    <scope>NUCLEOTIDE SEQUENCE [LARGE SCALE GENOMIC DNA]</scope>
    <source>
        <strain evidence="3 4">CLA-AA-H197</strain>
    </source>
</reference>
<dbReference type="InterPro" id="IPR036890">
    <property type="entry name" value="HATPase_C_sf"/>
</dbReference>
<feature type="transmembrane region" description="Helical" evidence="1">
    <location>
        <begin position="151"/>
        <end position="174"/>
    </location>
</feature>
<keyword evidence="4" id="KW-1185">Reference proteome</keyword>
<evidence type="ECO:0000313" key="4">
    <source>
        <dbReference type="Proteomes" id="UP001478817"/>
    </source>
</evidence>
<dbReference type="Pfam" id="PF14501">
    <property type="entry name" value="HATPase_c_5"/>
    <property type="match status" value="1"/>
</dbReference>
<feature type="domain" description="Sensor histidine kinase NatK-like C-terminal" evidence="2">
    <location>
        <begin position="328"/>
        <end position="430"/>
    </location>
</feature>
<dbReference type="InterPro" id="IPR032834">
    <property type="entry name" value="NatK-like_C"/>
</dbReference>
<dbReference type="Gene3D" id="3.30.565.10">
    <property type="entry name" value="Histidine kinase-like ATPase, C-terminal domain"/>
    <property type="match status" value="1"/>
</dbReference>
<evidence type="ECO:0000259" key="2">
    <source>
        <dbReference type="Pfam" id="PF14501"/>
    </source>
</evidence>
<dbReference type="EMBL" id="JBBNGS010000005">
    <property type="protein sequence ID" value="MEQ2637476.1"/>
    <property type="molecule type" value="Genomic_DNA"/>
</dbReference>
<feature type="transmembrane region" description="Helical" evidence="1">
    <location>
        <begin position="6"/>
        <end position="28"/>
    </location>
</feature>
<sequence>MEALLATLRASVVSPYNAAYAVSIALMLTRLDDRPRLWLTLLRRLAVALLATWVLGTISDLVFPNSITWTVLPACACALLFRDFRAPARLTRTCLLMCAWMYSLTAAEVVNAQVHGGIYTAAGVSLAYMLAVLAAIQLLERRGSLEGPDVSLTSVVPVIVVCASGLVARAILYLRSDIGVAPYSVGTLESVLTCLSGQVAELVVYYAVLRLVRGFGERRRLQAERHLMDARLAALDAYRESGENLRVLRHEVKNQYAYIKLLLERQDYKRAEEFFGEMSMRANPTFLHVNSGNRLVDDIVNLELSRATAAGVDVDSRIAVPPELPFEEIDLASVVMNLMDNAIEACADVPAGQKCVRLALIADQGSLIVNVSNPAAAAPTVAEGGRLRTTKTDADLHGYGTGIVRKIAEKYDGVADFSYVDGVFTAKVMLALA</sequence>
<gene>
    <name evidence="3" type="ORF">AAAT05_03875</name>
</gene>
<keyword evidence="1" id="KW-0472">Membrane</keyword>
<dbReference type="RefSeq" id="WP_349181984.1">
    <property type="nucleotide sequence ID" value="NZ_JBBNGS010000005.1"/>
</dbReference>
<dbReference type="SUPFAM" id="SSF55874">
    <property type="entry name" value="ATPase domain of HSP90 chaperone/DNA topoisomerase II/histidine kinase"/>
    <property type="match status" value="1"/>
</dbReference>
<accession>A0ABV1IF15</accession>
<keyword evidence="1" id="KW-0812">Transmembrane</keyword>